<evidence type="ECO:0000313" key="8">
    <source>
        <dbReference type="EMBL" id="JAT09362.1"/>
    </source>
</evidence>
<dbReference type="AlphaFoldDB" id="A0A1B6KD37"/>
<name>A0A1B6KD37_9HEMI</name>
<sequence length="400" mass="45475">MGIFKKNHLPIPTGPYIVSCLDLMTEFSSEGIFLRLHYPTATASANSEQSKKWVPWIPHDKYIQGFAFVVGLWTFFLRLVMWWYGGYMHIPAIHKGRLLPTTQRKNRKLPVIIFSHGFGAARFLCSTLLTELASQGYVVAALEHRDTSACATYYYQSPAHRDRDERTWIPHIRLEVGAKHYTLRNKQLNLRRDECIKALNLLEEINNGNVSNNISNTSIDLSEFEGQLDLDKVTIMGHSFGGATALLSLSSDCRFKQGVILDGWMFPLKEEKLEVPQPLLLINTPTFHISSNLTVMEGFVSRPPDAHRQLYIIKRSTHETQTDTPFVLGYWLDLFKPKIDPQLGSSINNSLIIKFLKSHTDSPDDITRELQVLSEQSERIIEGKLPSPVPPRKGFISLLA</sequence>
<reference evidence="8" key="1">
    <citation type="submission" date="2015-11" db="EMBL/GenBank/DDBJ databases">
        <title>De novo transcriptome assembly of four potential Pierce s Disease insect vectors from Arizona vineyards.</title>
        <authorList>
            <person name="Tassone E.E."/>
        </authorList>
    </citation>
    <scope>NUCLEOTIDE SEQUENCE</scope>
</reference>
<dbReference type="PANTHER" id="PTHR10272">
    <property type="entry name" value="PLATELET-ACTIVATING FACTOR ACETYLHYDROLASE"/>
    <property type="match status" value="1"/>
</dbReference>
<evidence type="ECO:0000256" key="1">
    <source>
        <dbReference type="ARBA" id="ARBA00013201"/>
    </source>
</evidence>
<evidence type="ECO:0000256" key="7">
    <source>
        <dbReference type="SAM" id="Phobius"/>
    </source>
</evidence>
<keyword evidence="2 5" id="KW-0378">Hydrolase</keyword>
<evidence type="ECO:0000256" key="5">
    <source>
        <dbReference type="PIRNR" id="PIRNR018169"/>
    </source>
</evidence>
<dbReference type="InterPro" id="IPR029058">
    <property type="entry name" value="AB_hydrolase_fold"/>
</dbReference>
<dbReference type="InterPro" id="IPR016715">
    <property type="entry name" value="PAF_acetylhydro_eukaryote"/>
</dbReference>
<proteinExistence type="predicted"/>
<dbReference type="GO" id="GO:0016042">
    <property type="term" value="P:lipid catabolic process"/>
    <property type="evidence" value="ECO:0007669"/>
    <property type="project" value="UniProtKB-KW"/>
</dbReference>
<evidence type="ECO:0000256" key="3">
    <source>
        <dbReference type="ARBA" id="ARBA00022963"/>
    </source>
</evidence>
<comment type="catalytic activity">
    <reaction evidence="5">
        <text>a 1-O-alkyl-2-acetyl-sn-glycero-3-phosphocholine + H2O = a 1-O-alkyl-sn-glycero-3-phosphocholine + acetate + H(+)</text>
        <dbReference type="Rhea" id="RHEA:17777"/>
        <dbReference type="ChEBI" id="CHEBI:15377"/>
        <dbReference type="ChEBI" id="CHEBI:15378"/>
        <dbReference type="ChEBI" id="CHEBI:30089"/>
        <dbReference type="ChEBI" id="CHEBI:30909"/>
        <dbReference type="ChEBI" id="CHEBI:36707"/>
        <dbReference type="EC" id="3.1.1.47"/>
    </reaction>
</comment>
<dbReference type="EC" id="3.1.1.47" evidence="1 5"/>
<dbReference type="GO" id="GO:0003847">
    <property type="term" value="F:1-alkyl-2-acetylglycerophosphocholine esterase activity"/>
    <property type="evidence" value="ECO:0007669"/>
    <property type="project" value="UniProtKB-UniRule"/>
</dbReference>
<dbReference type="SUPFAM" id="SSF53474">
    <property type="entry name" value="alpha/beta-Hydrolases"/>
    <property type="match status" value="1"/>
</dbReference>
<keyword evidence="7" id="KW-1133">Transmembrane helix</keyword>
<evidence type="ECO:0000256" key="6">
    <source>
        <dbReference type="PIRSR" id="PIRSR018169-1"/>
    </source>
</evidence>
<dbReference type="Gene3D" id="3.40.50.1820">
    <property type="entry name" value="alpha/beta hydrolase"/>
    <property type="match status" value="1"/>
</dbReference>
<keyword evidence="4 5" id="KW-0443">Lipid metabolism</keyword>
<gene>
    <name evidence="8" type="ORF">g.35380</name>
</gene>
<dbReference type="Pfam" id="PF03403">
    <property type="entry name" value="PAF-AH_p_II"/>
    <property type="match status" value="1"/>
</dbReference>
<dbReference type="PANTHER" id="PTHR10272:SF0">
    <property type="entry name" value="PLATELET-ACTIVATING FACTOR ACETYLHYDROLASE"/>
    <property type="match status" value="1"/>
</dbReference>
<dbReference type="PIRSF" id="PIRSF018169">
    <property type="entry name" value="PAF_acetylhydrolase"/>
    <property type="match status" value="1"/>
</dbReference>
<feature type="active site" description="Charge relay system" evidence="6">
    <location>
        <position position="262"/>
    </location>
</feature>
<keyword evidence="7" id="KW-0472">Membrane</keyword>
<organism evidence="8">
    <name type="scientific">Graphocephala atropunctata</name>
    <dbReference type="NCBI Taxonomy" id="36148"/>
    <lineage>
        <taxon>Eukaryota</taxon>
        <taxon>Metazoa</taxon>
        <taxon>Ecdysozoa</taxon>
        <taxon>Arthropoda</taxon>
        <taxon>Hexapoda</taxon>
        <taxon>Insecta</taxon>
        <taxon>Pterygota</taxon>
        <taxon>Neoptera</taxon>
        <taxon>Paraneoptera</taxon>
        <taxon>Hemiptera</taxon>
        <taxon>Auchenorrhyncha</taxon>
        <taxon>Membracoidea</taxon>
        <taxon>Cicadellidae</taxon>
        <taxon>Cicadellinae</taxon>
        <taxon>Cicadellini</taxon>
        <taxon>Graphocephala</taxon>
    </lineage>
</organism>
<keyword evidence="3 5" id="KW-0442">Lipid degradation</keyword>
<protein>
    <recommendedName>
        <fullName evidence="1 5">1-alkyl-2-acetylglycerophosphocholine esterase</fullName>
        <ecNumber evidence="1 5">3.1.1.47</ecNumber>
    </recommendedName>
</protein>
<evidence type="ECO:0000256" key="4">
    <source>
        <dbReference type="ARBA" id="ARBA00023098"/>
    </source>
</evidence>
<feature type="active site" description="Nucleophile" evidence="6">
    <location>
        <position position="239"/>
    </location>
</feature>
<keyword evidence="7" id="KW-0812">Transmembrane</keyword>
<accession>A0A1B6KD37</accession>
<feature type="transmembrane region" description="Helical" evidence="7">
    <location>
        <begin position="62"/>
        <end position="88"/>
    </location>
</feature>
<evidence type="ECO:0000256" key="2">
    <source>
        <dbReference type="ARBA" id="ARBA00022801"/>
    </source>
</evidence>
<feature type="active site" description="Charge relay system" evidence="6">
    <location>
        <position position="318"/>
    </location>
</feature>
<dbReference type="EMBL" id="GEBQ01030615">
    <property type="protein sequence ID" value="JAT09362.1"/>
    <property type="molecule type" value="Transcribed_RNA"/>
</dbReference>